<accession>A0A4Y2TJA0</accession>
<dbReference type="Gene3D" id="4.10.60.10">
    <property type="entry name" value="Zinc finger, CCHC-type"/>
    <property type="match status" value="1"/>
</dbReference>
<gene>
    <name evidence="1" type="ORF">AVEN_229259_1</name>
</gene>
<protein>
    <recommendedName>
        <fullName evidence="3">CCHC-type domain-containing protein</fullName>
    </recommendedName>
</protein>
<dbReference type="GO" id="GO:0003676">
    <property type="term" value="F:nucleic acid binding"/>
    <property type="evidence" value="ECO:0007669"/>
    <property type="project" value="InterPro"/>
</dbReference>
<dbReference type="AlphaFoldDB" id="A0A4Y2TJA0"/>
<evidence type="ECO:0000313" key="1">
    <source>
        <dbReference type="EMBL" id="GBO00628.1"/>
    </source>
</evidence>
<proteinExistence type="predicted"/>
<sequence length="135" mass="15051">MVSTEAGKEHRRWLIPLVGLRGGCAVEPESLPLSYGFFVFRHRNQFIYSLHVDTGAVKISKSRYFNCKILPYIPNPLRCFNCQRYGHSQQLCQGTEPVCGKCAESGHEINVCNTDTLKCRNCSGPHAASSKSCPT</sequence>
<dbReference type="EMBL" id="BGPR01029063">
    <property type="protein sequence ID" value="GBO00628.1"/>
    <property type="molecule type" value="Genomic_DNA"/>
</dbReference>
<evidence type="ECO:0000313" key="2">
    <source>
        <dbReference type="Proteomes" id="UP000499080"/>
    </source>
</evidence>
<dbReference type="GO" id="GO:0008270">
    <property type="term" value="F:zinc ion binding"/>
    <property type="evidence" value="ECO:0007669"/>
    <property type="project" value="InterPro"/>
</dbReference>
<dbReference type="Proteomes" id="UP000499080">
    <property type="component" value="Unassembled WGS sequence"/>
</dbReference>
<organism evidence="1 2">
    <name type="scientific">Araneus ventricosus</name>
    <name type="common">Orbweaver spider</name>
    <name type="synonym">Epeira ventricosa</name>
    <dbReference type="NCBI Taxonomy" id="182803"/>
    <lineage>
        <taxon>Eukaryota</taxon>
        <taxon>Metazoa</taxon>
        <taxon>Ecdysozoa</taxon>
        <taxon>Arthropoda</taxon>
        <taxon>Chelicerata</taxon>
        <taxon>Arachnida</taxon>
        <taxon>Araneae</taxon>
        <taxon>Araneomorphae</taxon>
        <taxon>Entelegynae</taxon>
        <taxon>Araneoidea</taxon>
        <taxon>Araneidae</taxon>
        <taxon>Araneus</taxon>
    </lineage>
</organism>
<evidence type="ECO:0008006" key="3">
    <source>
        <dbReference type="Google" id="ProtNLM"/>
    </source>
</evidence>
<dbReference type="InterPro" id="IPR036875">
    <property type="entry name" value="Znf_CCHC_sf"/>
</dbReference>
<reference evidence="1 2" key="1">
    <citation type="journal article" date="2019" name="Sci. Rep.">
        <title>Orb-weaving spider Araneus ventricosus genome elucidates the spidroin gene catalogue.</title>
        <authorList>
            <person name="Kono N."/>
            <person name="Nakamura H."/>
            <person name="Ohtoshi R."/>
            <person name="Moran D.A.P."/>
            <person name="Shinohara A."/>
            <person name="Yoshida Y."/>
            <person name="Fujiwara M."/>
            <person name="Mori M."/>
            <person name="Tomita M."/>
            <person name="Arakawa K."/>
        </authorList>
    </citation>
    <scope>NUCLEOTIDE SEQUENCE [LARGE SCALE GENOMIC DNA]</scope>
</reference>
<dbReference type="OrthoDB" id="10026072at2759"/>
<keyword evidence="2" id="KW-1185">Reference proteome</keyword>
<comment type="caution">
    <text evidence="1">The sequence shown here is derived from an EMBL/GenBank/DDBJ whole genome shotgun (WGS) entry which is preliminary data.</text>
</comment>
<name>A0A4Y2TJA0_ARAVE</name>
<dbReference type="SUPFAM" id="SSF57756">
    <property type="entry name" value="Retrovirus zinc finger-like domains"/>
    <property type="match status" value="1"/>
</dbReference>